<proteinExistence type="predicted"/>
<dbReference type="RefSeq" id="WP_181054736.1">
    <property type="nucleotide sequence ID" value="NZ_JACDXJ010000003.1"/>
</dbReference>
<keyword evidence="3" id="KW-1185">Reference proteome</keyword>
<dbReference type="EMBL" id="JACDXJ010000003">
    <property type="protein sequence ID" value="MBA1159135.1"/>
    <property type="molecule type" value="Genomic_DNA"/>
</dbReference>
<dbReference type="AlphaFoldDB" id="A0A838BW99"/>
<reference evidence="2 3" key="1">
    <citation type="submission" date="2020-07" db="EMBL/GenBank/DDBJ databases">
        <title>Draft genome and description of Microvirga mediterraneensis Marseille-Q2068 sp. nov.</title>
        <authorList>
            <person name="Boxberger M."/>
        </authorList>
    </citation>
    <scope>NUCLEOTIDE SEQUENCE [LARGE SCALE GENOMIC DNA]</scope>
    <source>
        <strain evidence="2 3">Marseille-Q2068</strain>
    </source>
</reference>
<accession>A0A838BW99</accession>
<dbReference type="Proteomes" id="UP000572984">
    <property type="component" value="Unassembled WGS sequence"/>
</dbReference>
<name>A0A838BW99_9HYPH</name>
<organism evidence="2 3">
    <name type="scientific">Microvirga mediterraneensis</name>
    <dbReference type="NCBI Taxonomy" id="2754695"/>
    <lineage>
        <taxon>Bacteria</taxon>
        <taxon>Pseudomonadati</taxon>
        <taxon>Pseudomonadota</taxon>
        <taxon>Alphaproteobacteria</taxon>
        <taxon>Hyphomicrobiales</taxon>
        <taxon>Methylobacteriaceae</taxon>
        <taxon>Microvirga</taxon>
    </lineage>
</organism>
<evidence type="ECO:0000256" key="1">
    <source>
        <dbReference type="SAM" id="MobiDB-lite"/>
    </source>
</evidence>
<gene>
    <name evidence="2" type="ORF">H0S73_23910</name>
</gene>
<comment type="caution">
    <text evidence="2">The sequence shown here is derived from an EMBL/GenBank/DDBJ whole genome shotgun (WGS) entry which is preliminary data.</text>
</comment>
<evidence type="ECO:0000313" key="3">
    <source>
        <dbReference type="Proteomes" id="UP000572984"/>
    </source>
</evidence>
<protein>
    <submittedName>
        <fullName evidence="2">Uncharacterized protein</fullName>
    </submittedName>
</protein>
<evidence type="ECO:0000313" key="2">
    <source>
        <dbReference type="EMBL" id="MBA1159135.1"/>
    </source>
</evidence>
<sequence length="158" mass="17426">MDVNPQSITLISATMAMVASIASPFVSTRVASLQFKTNVLSVNWQKWIETLRDLVFSLNSQLLAAAVRQFIEDPASLLIAPDPKLFRRVKDLLRTMAKIELMLNPLEREHQQLNAVMKQGINQLRPPSLGHDIGGASSMSAATSSRSLKEPGVEQTWG</sequence>
<feature type="region of interest" description="Disordered" evidence="1">
    <location>
        <begin position="127"/>
        <end position="158"/>
    </location>
</feature>
<feature type="compositionally biased region" description="Low complexity" evidence="1">
    <location>
        <begin position="136"/>
        <end position="146"/>
    </location>
</feature>